<feature type="domain" description="Cytochrome C biogenesis protein transmembrane" evidence="6">
    <location>
        <begin position="2"/>
        <end position="196"/>
    </location>
</feature>
<organism evidence="7">
    <name type="scientific">marine metagenome</name>
    <dbReference type="NCBI Taxonomy" id="408172"/>
    <lineage>
        <taxon>unclassified sequences</taxon>
        <taxon>metagenomes</taxon>
        <taxon>ecological metagenomes</taxon>
    </lineage>
</organism>
<evidence type="ECO:0000256" key="1">
    <source>
        <dbReference type="ARBA" id="ARBA00004141"/>
    </source>
</evidence>
<feature type="transmembrane region" description="Helical" evidence="5">
    <location>
        <begin position="28"/>
        <end position="48"/>
    </location>
</feature>
<reference evidence="7" key="1">
    <citation type="submission" date="2018-05" db="EMBL/GenBank/DDBJ databases">
        <authorList>
            <person name="Lanie J.A."/>
            <person name="Ng W.-L."/>
            <person name="Kazmierczak K.M."/>
            <person name="Andrzejewski T.M."/>
            <person name="Davidsen T.M."/>
            <person name="Wayne K.J."/>
            <person name="Tettelin H."/>
            <person name="Glass J.I."/>
            <person name="Rusch D."/>
            <person name="Podicherti R."/>
            <person name="Tsui H.-C.T."/>
            <person name="Winkler M.E."/>
        </authorList>
    </citation>
    <scope>NUCLEOTIDE SEQUENCE</scope>
</reference>
<dbReference type="Pfam" id="PF02683">
    <property type="entry name" value="DsbD_TM"/>
    <property type="match status" value="1"/>
</dbReference>
<comment type="subcellular location">
    <subcellularLocation>
        <location evidence="1">Membrane</location>
        <topology evidence="1">Multi-pass membrane protein</topology>
    </subcellularLocation>
</comment>
<dbReference type="GO" id="GO:0045454">
    <property type="term" value="P:cell redox homeostasis"/>
    <property type="evidence" value="ECO:0007669"/>
    <property type="project" value="TreeGrafter"/>
</dbReference>
<feature type="transmembrane region" description="Helical" evidence="5">
    <location>
        <begin position="104"/>
        <end position="127"/>
    </location>
</feature>
<feature type="transmembrane region" description="Helical" evidence="5">
    <location>
        <begin position="183"/>
        <end position="200"/>
    </location>
</feature>
<keyword evidence="2 5" id="KW-0812">Transmembrane</keyword>
<sequence>VFPVLGLKIMGFVKQAGEDRKKIARHGFIFTAGVLISFWLLVGVLLWLRNTMKQELGWGFQLQEPGFVFVLALVLLIFALSLSGVFEIGLSLTGAGSSLAGQSGYAGSFFSGVLAVVVATPCMAPFLGVAVGAALAMAWLPAIAVFTCVGLGLAFPYLFLSLMPNWISRLPKPGAWMESFKQGMAFPIYATVVWLVWNLSAQLG</sequence>
<evidence type="ECO:0000256" key="5">
    <source>
        <dbReference type="SAM" id="Phobius"/>
    </source>
</evidence>
<gene>
    <name evidence="7" type="ORF">METZ01_LOCUS243630</name>
</gene>
<dbReference type="GO" id="GO:0015035">
    <property type="term" value="F:protein-disulfide reductase activity"/>
    <property type="evidence" value="ECO:0007669"/>
    <property type="project" value="TreeGrafter"/>
</dbReference>
<proteinExistence type="predicted"/>
<keyword evidence="3 5" id="KW-1133">Transmembrane helix</keyword>
<feature type="transmembrane region" description="Helical" evidence="5">
    <location>
        <begin position="68"/>
        <end position="92"/>
    </location>
</feature>
<dbReference type="PANTHER" id="PTHR32234:SF3">
    <property type="entry name" value="SUPPRESSION OF COPPER SENSITIVITY PROTEIN"/>
    <property type="match status" value="1"/>
</dbReference>
<evidence type="ECO:0000313" key="7">
    <source>
        <dbReference type="EMBL" id="SVB90776.1"/>
    </source>
</evidence>
<accession>A0A382HTT8</accession>
<evidence type="ECO:0000256" key="2">
    <source>
        <dbReference type="ARBA" id="ARBA00022692"/>
    </source>
</evidence>
<name>A0A382HTT8_9ZZZZ</name>
<dbReference type="EMBL" id="UINC01063292">
    <property type="protein sequence ID" value="SVB90776.1"/>
    <property type="molecule type" value="Genomic_DNA"/>
</dbReference>
<keyword evidence="4 5" id="KW-0472">Membrane</keyword>
<evidence type="ECO:0000256" key="3">
    <source>
        <dbReference type="ARBA" id="ARBA00022989"/>
    </source>
</evidence>
<dbReference type="InterPro" id="IPR003834">
    <property type="entry name" value="Cyt_c_assmbl_TM_dom"/>
</dbReference>
<evidence type="ECO:0000259" key="6">
    <source>
        <dbReference type="Pfam" id="PF02683"/>
    </source>
</evidence>
<dbReference type="GO" id="GO:0016020">
    <property type="term" value="C:membrane"/>
    <property type="evidence" value="ECO:0007669"/>
    <property type="project" value="UniProtKB-SubCell"/>
</dbReference>
<protein>
    <recommendedName>
        <fullName evidence="6">Cytochrome C biogenesis protein transmembrane domain-containing protein</fullName>
    </recommendedName>
</protein>
<dbReference type="GO" id="GO:0017004">
    <property type="term" value="P:cytochrome complex assembly"/>
    <property type="evidence" value="ECO:0007669"/>
    <property type="project" value="InterPro"/>
</dbReference>
<dbReference type="PANTHER" id="PTHR32234">
    <property type="entry name" value="THIOL:DISULFIDE INTERCHANGE PROTEIN DSBD"/>
    <property type="match status" value="1"/>
</dbReference>
<evidence type="ECO:0000256" key="4">
    <source>
        <dbReference type="ARBA" id="ARBA00023136"/>
    </source>
</evidence>
<dbReference type="AlphaFoldDB" id="A0A382HTT8"/>
<feature type="transmembrane region" description="Helical" evidence="5">
    <location>
        <begin position="139"/>
        <end position="162"/>
    </location>
</feature>
<feature type="non-terminal residue" evidence="7">
    <location>
        <position position="1"/>
    </location>
</feature>